<proteinExistence type="inferred from homology"/>
<name>A0ABD3I3D0_9MARC</name>
<dbReference type="PANTHER" id="PTHR45708:SF49">
    <property type="entry name" value="ENDOCHITINASE"/>
    <property type="match status" value="1"/>
</dbReference>
<reference evidence="8 9" key="1">
    <citation type="submission" date="2024-09" db="EMBL/GenBank/DDBJ databases">
        <title>Chromosome-scale assembly of Riccia sorocarpa.</title>
        <authorList>
            <person name="Paukszto L."/>
        </authorList>
    </citation>
    <scope>NUCLEOTIDE SEQUENCE [LARGE SCALE GENOMIC DNA]</scope>
    <source>
        <strain evidence="8">LP-2024</strain>
        <tissue evidence="8">Aerial parts of the thallus</tissue>
    </source>
</reference>
<evidence type="ECO:0000313" key="8">
    <source>
        <dbReference type="EMBL" id="KAL3698220.1"/>
    </source>
</evidence>
<dbReference type="PROSITE" id="PS51910">
    <property type="entry name" value="GH18_2"/>
    <property type="match status" value="1"/>
</dbReference>
<dbReference type="PROSITE" id="PS01095">
    <property type="entry name" value="GH18_1"/>
    <property type="match status" value="1"/>
</dbReference>
<comment type="similarity">
    <text evidence="5">Belongs to the glycosyl hydrolase 18 family.</text>
</comment>
<evidence type="ECO:0000259" key="7">
    <source>
        <dbReference type="PROSITE" id="PS51910"/>
    </source>
</evidence>
<keyword evidence="2 4" id="KW-0378">Hydrolase</keyword>
<accession>A0ABD3I3D0</accession>
<dbReference type="GO" id="GO:0008843">
    <property type="term" value="F:endochitinase activity"/>
    <property type="evidence" value="ECO:0007669"/>
    <property type="project" value="UniProtKB-EC"/>
</dbReference>
<feature type="signal peptide" evidence="6">
    <location>
        <begin position="1"/>
        <end position="23"/>
    </location>
</feature>
<keyword evidence="6" id="KW-0732">Signal</keyword>
<dbReference type="Gene3D" id="3.20.20.80">
    <property type="entry name" value="Glycosidases"/>
    <property type="match status" value="2"/>
</dbReference>
<evidence type="ECO:0000256" key="4">
    <source>
        <dbReference type="RuleBase" id="RU000489"/>
    </source>
</evidence>
<dbReference type="EMBL" id="JBJQOH010000002">
    <property type="protein sequence ID" value="KAL3698220.1"/>
    <property type="molecule type" value="Genomic_DNA"/>
</dbReference>
<evidence type="ECO:0000256" key="6">
    <source>
        <dbReference type="SAM" id="SignalP"/>
    </source>
</evidence>
<evidence type="ECO:0000256" key="3">
    <source>
        <dbReference type="ARBA" id="ARBA00023295"/>
    </source>
</evidence>
<evidence type="ECO:0000256" key="5">
    <source>
        <dbReference type="RuleBase" id="RU004453"/>
    </source>
</evidence>
<sequence length="214" mass="22405">MGTEMLGVAMIVLLVSAVNPVSAGQIAGTGAKMATRIKSCQSRGIKVLLSLGGATKNYGFNSADEARSLAQEIWDKYLGGNGNRPLGDAQLDGIDLDLENGRSAFYPDLGGRLREIAQNNNYKKLYISAAPQCPFPDNSLGPQNGKFLSGLPVPQVFLGVLASSTTGDAGFIDSGTLTNSILPRIKSIGNYGGVMLWKPLSNGGSYASAIKSFV</sequence>
<evidence type="ECO:0000313" key="9">
    <source>
        <dbReference type="Proteomes" id="UP001633002"/>
    </source>
</evidence>
<keyword evidence="9" id="KW-1185">Reference proteome</keyword>
<dbReference type="InterPro" id="IPR001579">
    <property type="entry name" value="Glyco_hydro_18_chit_AS"/>
</dbReference>
<gene>
    <name evidence="8" type="ORF">R1sor_012296</name>
</gene>
<dbReference type="Proteomes" id="UP001633002">
    <property type="component" value="Unassembled WGS sequence"/>
</dbReference>
<dbReference type="PANTHER" id="PTHR45708">
    <property type="entry name" value="ENDOCHITINASE"/>
    <property type="match status" value="1"/>
</dbReference>
<organism evidence="8 9">
    <name type="scientific">Riccia sorocarpa</name>
    <dbReference type="NCBI Taxonomy" id="122646"/>
    <lineage>
        <taxon>Eukaryota</taxon>
        <taxon>Viridiplantae</taxon>
        <taxon>Streptophyta</taxon>
        <taxon>Embryophyta</taxon>
        <taxon>Marchantiophyta</taxon>
        <taxon>Marchantiopsida</taxon>
        <taxon>Marchantiidae</taxon>
        <taxon>Marchantiales</taxon>
        <taxon>Ricciaceae</taxon>
        <taxon>Riccia</taxon>
    </lineage>
</organism>
<feature type="domain" description="GH18" evidence="7">
    <location>
        <begin position="1"/>
        <end position="214"/>
    </location>
</feature>
<dbReference type="InterPro" id="IPR001223">
    <property type="entry name" value="Glyco_hydro18_cat"/>
</dbReference>
<dbReference type="InterPro" id="IPR017853">
    <property type="entry name" value="GH"/>
</dbReference>
<keyword evidence="3 4" id="KW-0326">Glycosidase</keyword>
<dbReference type="EC" id="3.2.1.14" evidence="1"/>
<comment type="caution">
    <text evidence="8">The sequence shown here is derived from an EMBL/GenBank/DDBJ whole genome shotgun (WGS) entry which is preliminary data.</text>
</comment>
<evidence type="ECO:0000256" key="2">
    <source>
        <dbReference type="ARBA" id="ARBA00022801"/>
    </source>
</evidence>
<dbReference type="Pfam" id="PF00704">
    <property type="entry name" value="Glyco_hydro_18"/>
    <property type="match status" value="1"/>
</dbReference>
<dbReference type="InterPro" id="IPR050542">
    <property type="entry name" value="Glycosyl_Hydrlase18_Chitinase"/>
</dbReference>
<dbReference type="AlphaFoldDB" id="A0ABD3I3D0"/>
<protein>
    <recommendedName>
        <fullName evidence="1">chitinase</fullName>
        <ecNumber evidence="1">3.2.1.14</ecNumber>
    </recommendedName>
</protein>
<dbReference type="SUPFAM" id="SSF51445">
    <property type="entry name" value="(Trans)glycosidases"/>
    <property type="match status" value="1"/>
</dbReference>
<feature type="chain" id="PRO_5044822431" description="chitinase" evidence="6">
    <location>
        <begin position="24"/>
        <end position="214"/>
    </location>
</feature>
<evidence type="ECO:0000256" key="1">
    <source>
        <dbReference type="ARBA" id="ARBA00012729"/>
    </source>
</evidence>